<dbReference type="Pfam" id="PF10539">
    <property type="entry name" value="Dev_Cell_Death"/>
    <property type="match status" value="1"/>
</dbReference>
<dbReference type="PANTHER" id="PTHR46444:SF11">
    <property type="entry name" value="DCD DOMAIN-CONTAINING PROTEIN"/>
    <property type="match status" value="1"/>
</dbReference>
<feature type="region of interest" description="Disordered" evidence="1">
    <location>
        <begin position="264"/>
        <end position="295"/>
    </location>
</feature>
<dbReference type="InParanoid" id="A0A1Q3CDS0"/>
<name>A0A1Q3CDS0_CEPFO</name>
<sequence length="453" mass="52846">MDEMNEDVLFSLSEHEKNAGIEFSTSKSQLLKENNEEMIMVSGGEEKLEHTSTLVVLGGEKDEEQVMEKVNGEENIEEANDKENVGVTKKARKLRKRGKKKKLAMTGTRKVVAETTDGVETSDKKKRRTRVKGMGMIFMCSSKTKKDCYRYNVLGLPASKRATVLEIYKGMRLFLFDYDLKLLYGIYKAKGPGGYNIEPKAFKSAFPSQVRFTILEDCLPLEERKFKRVIKDNYYGKNKFNCQLTSDQVKNLCKLFQAASKGSKSKKFHRTPRAETRRFIDRERQRRQDREQERPPVVVQDSLYLEGPVGYERERFVSPVAYERERFASPPAPVPLYSPLSQPPPPTRTLPYGYERNLATEVYQREPFLEHRERRPSDYFDLRHQDQIERRDSYFPYRERSFYHNPLYYGSQGRDYHIVSGLPSEYRPAGLPSEYRPAGLPSEYRTVHPSYRY</sequence>
<gene>
    <name evidence="3" type="ORF">CFOL_v3_21740</name>
</gene>
<evidence type="ECO:0000259" key="2">
    <source>
        <dbReference type="PROSITE" id="PS51222"/>
    </source>
</evidence>
<feature type="domain" description="DCD" evidence="2">
    <location>
        <begin position="131"/>
        <end position="258"/>
    </location>
</feature>
<proteinExistence type="predicted"/>
<dbReference type="AlphaFoldDB" id="A0A1Q3CDS0"/>
<dbReference type="SMART" id="SM00767">
    <property type="entry name" value="DCD"/>
    <property type="match status" value="1"/>
</dbReference>
<dbReference type="InterPro" id="IPR013989">
    <property type="entry name" value="Dev_and_cell_death_domain"/>
</dbReference>
<comment type="caution">
    <text evidence="3">The sequence shown here is derived from an EMBL/GenBank/DDBJ whole genome shotgun (WGS) entry which is preliminary data.</text>
</comment>
<feature type="compositionally biased region" description="Basic and acidic residues" evidence="1">
    <location>
        <begin position="272"/>
        <end position="294"/>
    </location>
</feature>
<accession>A0A1Q3CDS0</accession>
<keyword evidence="4" id="KW-1185">Reference proteome</keyword>
<dbReference type="Proteomes" id="UP000187406">
    <property type="component" value="Unassembled WGS sequence"/>
</dbReference>
<reference evidence="4" key="1">
    <citation type="submission" date="2016-04" db="EMBL/GenBank/DDBJ databases">
        <title>Cephalotus genome sequencing.</title>
        <authorList>
            <person name="Fukushima K."/>
            <person name="Hasebe M."/>
            <person name="Fang X."/>
        </authorList>
    </citation>
    <scope>NUCLEOTIDE SEQUENCE [LARGE SCALE GENOMIC DNA]</scope>
    <source>
        <strain evidence="4">cv. St1</strain>
    </source>
</reference>
<evidence type="ECO:0000256" key="1">
    <source>
        <dbReference type="SAM" id="MobiDB-lite"/>
    </source>
</evidence>
<evidence type="ECO:0000313" key="3">
    <source>
        <dbReference type="EMBL" id="GAV78272.1"/>
    </source>
</evidence>
<organism evidence="3 4">
    <name type="scientific">Cephalotus follicularis</name>
    <name type="common">Albany pitcher plant</name>
    <dbReference type="NCBI Taxonomy" id="3775"/>
    <lineage>
        <taxon>Eukaryota</taxon>
        <taxon>Viridiplantae</taxon>
        <taxon>Streptophyta</taxon>
        <taxon>Embryophyta</taxon>
        <taxon>Tracheophyta</taxon>
        <taxon>Spermatophyta</taxon>
        <taxon>Magnoliopsida</taxon>
        <taxon>eudicotyledons</taxon>
        <taxon>Gunneridae</taxon>
        <taxon>Pentapetalae</taxon>
        <taxon>rosids</taxon>
        <taxon>fabids</taxon>
        <taxon>Oxalidales</taxon>
        <taxon>Cephalotaceae</taxon>
        <taxon>Cephalotus</taxon>
    </lineage>
</organism>
<dbReference type="PROSITE" id="PS51222">
    <property type="entry name" value="DCD"/>
    <property type="match status" value="1"/>
</dbReference>
<dbReference type="OrthoDB" id="1920894at2759"/>
<evidence type="ECO:0000313" key="4">
    <source>
        <dbReference type="Proteomes" id="UP000187406"/>
    </source>
</evidence>
<dbReference type="EMBL" id="BDDD01001772">
    <property type="protein sequence ID" value="GAV78272.1"/>
    <property type="molecule type" value="Genomic_DNA"/>
</dbReference>
<dbReference type="PANTHER" id="PTHR46444">
    <property type="entry name" value="DCD (DEVELOPMENT AND CELL DEATH) DOMAIN PROTEIN-RELATED"/>
    <property type="match status" value="1"/>
</dbReference>
<protein>
    <submittedName>
        <fullName evidence="3">Dev_Cell_Death domain-containing protein</fullName>
    </submittedName>
</protein>